<feature type="domain" description="Glycosyl transferase family 1" evidence="5">
    <location>
        <begin position="196"/>
        <end position="346"/>
    </location>
</feature>
<evidence type="ECO:0000313" key="8">
    <source>
        <dbReference type="Proteomes" id="UP000194464"/>
    </source>
</evidence>
<evidence type="ECO:0000256" key="2">
    <source>
        <dbReference type="ARBA" id="ARBA00022676"/>
    </source>
</evidence>
<dbReference type="Gene3D" id="3.40.50.2000">
    <property type="entry name" value="Glycogen Phosphorylase B"/>
    <property type="match status" value="2"/>
</dbReference>
<accession>A0ABY1RE64</accession>
<dbReference type="InterPro" id="IPR028098">
    <property type="entry name" value="Glyco_trans_4-like_N"/>
</dbReference>
<dbReference type="InterPro" id="IPR001296">
    <property type="entry name" value="Glyco_trans_1"/>
</dbReference>
<dbReference type="PANTHER" id="PTHR45947:SF3">
    <property type="entry name" value="SULFOQUINOVOSYL TRANSFERASE SQD2"/>
    <property type="match status" value="1"/>
</dbReference>
<evidence type="ECO:0000259" key="5">
    <source>
        <dbReference type="Pfam" id="PF00534"/>
    </source>
</evidence>
<dbReference type="PANTHER" id="PTHR45947">
    <property type="entry name" value="SULFOQUINOVOSYL TRANSFERASE SQD2"/>
    <property type="match status" value="1"/>
</dbReference>
<organism evidence="7 8">
    <name type="scientific">Plantibacter elymi</name>
    <name type="common">nom. nud.</name>
    <dbReference type="NCBI Taxonomy" id="199708"/>
    <lineage>
        <taxon>Bacteria</taxon>
        <taxon>Bacillati</taxon>
        <taxon>Actinomycetota</taxon>
        <taxon>Actinomycetes</taxon>
        <taxon>Micrococcales</taxon>
        <taxon>Microbacteriaceae</taxon>
        <taxon>Plantibacter</taxon>
    </lineage>
</organism>
<evidence type="ECO:0000313" key="7">
    <source>
        <dbReference type="EMBL" id="SMQ72274.1"/>
    </source>
</evidence>
<dbReference type="Proteomes" id="UP000194464">
    <property type="component" value="Unassembled WGS sequence"/>
</dbReference>
<keyword evidence="3" id="KW-0808">Transferase</keyword>
<dbReference type="InterPro" id="IPR050194">
    <property type="entry name" value="Glycosyltransferase_grp1"/>
</dbReference>
<proteinExistence type="predicted"/>
<evidence type="ECO:0000259" key="6">
    <source>
        <dbReference type="Pfam" id="PF13439"/>
    </source>
</evidence>
<name>A0ABY1RE64_9MICO</name>
<evidence type="ECO:0000256" key="1">
    <source>
        <dbReference type="ARBA" id="ARBA00021292"/>
    </source>
</evidence>
<dbReference type="Pfam" id="PF13439">
    <property type="entry name" value="Glyco_transf_4"/>
    <property type="match status" value="1"/>
</dbReference>
<sequence>MGVRIAIVTESFLPQMNGVTHSLLRIMEHFADRGDEVLVIAPGAGASTPRLHEGFRVDGVPSIPLPRYRNVRVAAGGVGRITELLRGFRPDVVHLASPFVLGWRGVQAAERLGVPTVAVYQTDIPAYAGRYGFPVAEALLWQHVERLHGRSTLTLAPSRQSIAQLEAHAIPRVRLWVRGVDAVRFSPERRSEAWRRSVAPGGERIVGYVGRLAAEKQVEDLAVLGGLPGVKLVIVGEGPLRASLEQRLPNAVFTGFLGGEELAVAMAGLDVFVHPGESETFCQTIQEAMASGVPVVATGRGGPVDLVDSSRTGWLYEPGRLDQLRGFVKDLVGDEVKRAAFGAAARAGVLPRSWKSVSSALIGHYSDAIELHEGARARRSGLDPRVQVPRVTRPGTGRRSGA</sequence>
<dbReference type="EMBL" id="FXWJ01000004">
    <property type="protein sequence ID" value="SMQ72274.1"/>
    <property type="molecule type" value="Genomic_DNA"/>
</dbReference>
<dbReference type="CDD" id="cd03814">
    <property type="entry name" value="GT4-like"/>
    <property type="match status" value="1"/>
</dbReference>
<keyword evidence="2" id="KW-0328">Glycosyltransferase</keyword>
<keyword evidence="8" id="KW-1185">Reference proteome</keyword>
<reference evidence="7 8" key="1">
    <citation type="submission" date="2017-04" db="EMBL/GenBank/DDBJ databases">
        <authorList>
            <person name="Varghese N."/>
            <person name="Submissions S."/>
        </authorList>
    </citation>
    <scope>NUCLEOTIDE SEQUENCE [LARGE SCALE GENOMIC DNA]</scope>
    <source>
        <strain evidence="7 8">VKM Ac-1784</strain>
    </source>
</reference>
<evidence type="ECO:0000256" key="3">
    <source>
        <dbReference type="ARBA" id="ARBA00022679"/>
    </source>
</evidence>
<gene>
    <name evidence="7" type="ORF">SAMN06295909_2572</name>
</gene>
<protein>
    <recommendedName>
        <fullName evidence="1">D-inositol 3-phosphate glycosyltransferase</fullName>
    </recommendedName>
</protein>
<feature type="domain" description="Glycosyltransferase subfamily 4-like N-terminal" evidence="6">
    <location>
        <begin position="17"/>
        <end position="182"/>
    </location>
</feature>
<comment type="caution">
    <text evidence="7">The sequence shown here is derived from an EMBL/GenBank/DDBJ whole genome shotgun (WGS) entry which is preliminary data.</text>
</comment>
<dbReference type="Pfam" id="PF00534">
    <property type="entry name" value="Glycos_transf_1"/>
    <property type="match status" value="1"/>
</dbReference>
<feature type="region of interest" description="Disordered" evidence="4">
    <location>
        <begin position="380"/>
        <end position="402"/>
    </location>
</feature>
<evidence type="ECO:0000256" key="4">
    <source>
        <dbReference type="SAM" id="MobiDB-lite"/>
    </source>
</evidence>
<dbReference type="SUPFAM" id="SSF53756">
    <property type="entry name" value="UDP-Glycosyltransferase/glycogen phosphorylase"/>
    <property type="match status" value="1"/>
</dbReference>